<proteinExistence type="predicted"/>
<evidence type="ECO:0000256" key="1">
    <source>
        <dbReference type="SAM" id="MobiDB-lite"/>
    </source>
</evidence>
<feature type="signal peptide" evidence="2">
    <location>
        <begin position="1"/>
        <end position="26"/>
    </location>
</feature>
<gene>
    <name evidence="3" type="ORF">O6P43_030389</name>
</gene>
<dbReference type="KEGG" id="qsa:O6P43_030389"/>
<feature type="region of interest" description="Disordered" evidence="1">
    <location>
        <begin position="32"/>
        <end position="79"/>
    </location>
</feature>
<organism evidence="3 4">
    <name type="scientific">Quillaja saponaria</name>
    <name type="common">Soap bark tree</name>
    <dbReference type="NCBI Taxonomy" id="32244"/>
    <lineage>
        <taxon>Eukaryota</taxon>
        <taxon>Viridiplantae</taxon>
        <taxon>Streptophyta</taxon>
        <taxon>Embryophyta</taxon>
        <taxon>Tracheophyta</taxon>
        <taxon>Spermatophyta</taxon>
        <taxon>Magnoliopsida</taxon>
        <taxon>eudicotyledons</taxon>
        <taxon>Gunneridae</taxon>
        <taxon>Pentapetalae</taxon>
        <taxon>rosids</taxon>
        <taxon>fabids</taxon>
        <taxon>Fabales</taxon>
        <taxon>Quillajaceae</taxon>
        <taxon>Quillaja</taxon>
    </lineage>
</organism>
<evidence type="ECO:0000313" key="4">
    <source>
        <dbReference type="Proteomes" id="UP001163823"/>
    </source>
</evidence>
<reference evidence="3" key="1">
    <citation type="journal article" date="2023" name="Science">
        <title>Elucidation of the pathway for biosynthesis of saponin adjuvants from the soapbark tree.</title>
        <authorList>
            <person name="Reed J."/>
            <person name="Orme A."/>
            <person name="El-Demerdash A."/>
            <person name="Owen C."/>
            <person name="Martin L.B.B."/>
            <person name="Misra R.C."/>
            <person name="Kikuchi S."/>
            <person name="Rejzek M."/>
            <person name="Martin A.C."/>
            <person name="Harkess A."/>
            <person name="Leebens-Mack J."/>
            <person name="Louveau T."/>
            <person name="Stephenson M.J."/>
            <person name="Osbourn A."/>
        </authorList>
    </citation>
    <scope>NUCLEOTIDE SEQUENCE</scope>
    <source>
        <strain evidence="3">S10</strain>
    </source>
</reference>
<feature type="chain" id="PRO_5042003020" evidence="2">
    <location>
        <begin position="27"/>
        <end position="79"/>
    </location>
</feature>
<protein>
    <submittedName>
        <fullName evidence="3">Root meristem growth factor 9</fullName>
    </submittedName>
</protein>
<dbReference type="Pfam" id="PF21529">
    <property type="entry name" value="GLV1-2"/>
    <property type="match status" value="1"/>
</dbReference>
<comment type="caution">
    <text evidence="3">The sequence shown here is derived from an EMBL/GenBank/DDBJ whole genome shotgun (WGS) entry which is preliminary data.</text>
</comment>
<keyword evidence="2" id="KW-0732">Signal</keyword>
<evidence type="ECO:0000256" key="2">
    <source>
        <dbReference type="SAM" id="SignalP"/>
    </source>
</evidence>
<dbReference type="Proteomes" id="UP001163823">
    <property type="component" value="Chromosome 13"/>
</dbReference>
<accession>A0AAD7KSP5</accession>
<dbReference type="EMBL" id="JARAOO010000013">
    <property type="protein sequence ID" value="KAJ7945309.1"/>
    <property type="molecule type" value="Genomic_DNA"/>
</dbReference>
<name>A0AAD7KSP5_QUISA</name>
<feature type="compositionally biased region" description="Basic and acidic residues" evidence="1">
    <location>
        <begin position="32"/>
        <end position="53"/>
    </location>
</feature>
<keyword evidence="4" id="KW-1185">Reference proteome</keyword>
<evidence type="ECO:0000313" key="3">
    <source>
        <dbReference type="EMBL" id="KAJ7945309.1"/>
    </source>
</evidence>
<dbReference type="InterPro" id="IPR049306">
    <property type="entry name" value="GLV1-2"/>
</dbReference>
<sequence>MSIFRVRHKHLLIVAFFLLCFISIEARATRPLQERNNAKAHEKGQEESFRPKENGVTFLDGDDLAMDYTPARRKPPIHN</sequence>
<dbReference type="AlphaFoldDB" id="A0AAD7KSP5"/>